<name>A5ACU9_VITVI</name>
<accession>A5ACU9</accession>
<evidence type="ECO:0000313" key="1">
    <source>
        <dbReference type="EMBL" id="CAN75531.1"/>
    </source>
</evidence>
<proteinExistence type="predicted"/>
<reference evidence="1" key="1">
    <citation type="journal article" date="2007" name="PLoS ONE">
        <title>The first genome sequence of an elite grapevine cultivar (Pinot noir Vitis vinifera L.): coping with a highly heterozygous genome.</title>
        <authorList>
            <person name="Velasco R."/>
            <person name="Zharkikh A."/>
            <person name="Troggio M."/>
            <person name="Cartwright D.A."/>
            <person name="Cestaro A."/>
            <person name="Pruss D."/>
            <person name="Pindo M."/>
            <person name="FitzGerald L.M."/>
            <person name="Vezzulli S."/>
            <person name="Reid J."/>
            <person name="Malacarne G."/>
            <person name="Iliev D."/>
            <person name="Coppola G."/>
            <person name="Wardell B."/>
            <person name="Micheletti D."/>
            <person name="Macalma T."/>
            <person name="Facci M."/>
            <person name="Mitchell J.T."/>
            <person name="Perazzolli M."/>
            <person name="Eldredge G."/>
            <person name="Gatto P."/>
            <person name="Oyzerski R."/>
            <person name="Moretto M."/>
            <person name="Gutin N."/>
            <person name="Stefanini M."/>
            <person name="Chen Y."/>
            <person name="Segala C."/>
            <person name="Davenport C."/>
            <person name="Dematte L."/>
            <person name="Mraz A."/>
            <person name="Battilana J."/>
            <person name="Stormo K."/>
            <person name="Costa F."/>
            <person name="Tao Q."/>
            <person name="Si-Ammour A."/>
            <person name="Harkins T."/>
            <person name="Lackey A."/>
            <person name="Perbost C."/>
            <person name="Taillon B."/>
            <person name="Stella A."/>
            <person name="Solovyev V."/>
            <person name="Fawcett J.A."/>
            <person name="Sterck L."/>
            <person name="Vandepoele K."/>
            <person name="Grando S.M."/>
            <person name="Toppo S."/>
            <person name="Moser C."/>
            <person name="Lanchbury J."/>
            <person name="Bogden R."/>
            <person name="Skolnick M."/>
            <person name="Sgaramella V."/>
            <person name="Bhatnagar S.K."/>
            <person name="Fontana P."/>
            <person name="Gutin A."/>
            <person name="Van de Peer Y."/>
            <person name="Salamini F."/>
            <person name="Viola R."/>
        </authorList>
    </citation>
    <scope>NUCLEOTIDE SEQUENCE</scope>
</reference>
<sequence>MEMRTEKALAASHELVEATLLSAELTKAISEGEEWIGSSGMRNEESLKDGHGFGQDGNNFRCHYTVPFVFLVQISPRDYDVKLLQKHPKPDFLRQRLTFSSRYGKYDTHYGKEQGMTTNRAQIMGTK</sequence>
<organism evidence="1">
    <name type="scientific">Vitis vinifera</name>
    <name type="common">Grape</name>
    <dbReference type="NCBI Taxonomy" id="29760"/>
    <lineage>
        <taxon>Eukaryota</taxon>
        <taxon>Viridiplantae</taxon>
        <taxon>Streptophyta</taxon>
        <taxon>Embryophyta</taxon>
        <taxon>Tracheophyta</taxon>
        <taxon>Spermatophyta</taxon>
        <taxon>Magnoliopsida</taxon>
        <taxon>eudicotyledons</taxon>
        <taxon>Gunneridae</taxon>
        <taxon>Pentapetalae</taxon>
        <taxon>rosids</taxon>
        <taxon>Vitales</taxon>
        <taxon>Vitaceae</taxon>
        <taxon>Viteae</taxon>
        <taxon>Vitis</taxon>
    </lineage>
</organism>
<dbReference type="AlphaFoldDB" id="A5ACU9"/>
<protein>
    <submittedName>
        <fullName evidence="1">Uncharacterized protein</fullName>
    </submittedName>
</protein>
<gene>
    <name evidence="1" type="ORF">VITISV_035735</name>
</gene>
<dbReference type="EMBL" id="AM423412">
    <property type="protein sequence ID" value="CAN75531.1"/>
    <property type="molecule type" value="Genomic_DNA"/>
</dbReference>